<evidence type="ECO:0000256" key="3">
    <source>
        <dbReference type="ARBA" id="ARBA00022475"/>
    </source>
</evidence>
<dbReference type="Gene3D" id="1.10.3720.10">
    <property type="entry name" value="MetI-like"/>
    <property type="match status" value="1"/>
</dbReference>
<dbReference type="PROSITE" id="PS50928">
    <property type="entry name" value="ABC_TM1"/>
    <property type="match status" value="1"/>
</dbReference>
<name>A0A559JWU3_9BACL</name>
<reference evidence="9 10" key="1">
    <citation type="submission" date="2019-07" db="EMBL/GenBank/DDBJ databases">
        <authorList>
            <person name="Kim J."/>
        </authorList>
    </citation>
    <scope>NUCLEOTIDE SEQUENCE [LARGE SCALE GENOMIC DNA]</scope>
    <source>
        <strain evidence="9 10">G13</strain>
    </source>
</reference>
<organism evidence="9 10">
    <name type="scientific">Cohnella terricola</name>
    <dbReference type="NCBI Taxonomy" id="1289167"/>
    <lineage>
        <taxon>Bacteria</taxon>
        <taxon>Bacillati</taxon>
        <taxon>Bacillota</taxon>
        <taxon>Bacilli</taxon>
        <taxon>Bacillales</taxon>
        <taxon>Paenibacillaceae</taxon>
        <taxon>Cohnella</taxon>
    </lineage>
</organism>
<proteinExistence type="inferred from homology"/>
<evidence type="ECO:0000256" key="1">
    <source>
        <dbReference type="ARBA" id="ARBA00004651"/>
    </source>
</evidence>
<evidence type="ECO:0000256" key="2">
    <source>
        <dbReference type="ARBA" id="ARBA00022448"/>
    </source>
</evidence>
<sequence length="295" mass="33180">MAVIDLNKSDRWSFATMFAPGILIYVCFLLVPILLLIYYSFLNWNGVSPSYHFAGLANYMEAFRDEAFRRALGVTLFITVVATVVVNGLGILFAVLLNKKGKMTNFYRSVFFFPLLLSTVSIGFIWKSILSYNGLLNNLLESWGLERIEFFGNPDLAVLTITFLAIWQSTGFIIVIYLAGLQSIPGSLYEAVKIDGANRWQQFRHITFPMLAPSFTMSVIFMFTGSMREYDRVAVLTYGGPAGATETIAYQVVKVGFSANRLSYSASLAVYMLVIVSILAVTLTVYLRRREERLL</sequence>
<comment type="caution">
    <text evidence="9">The sequence shown here is derived from an EMBL/GenBank/DDBJ whole genome shotgun (WGS) entry which is preliminary data.</text>
</comment>
<dbReference type="AlphaFoldDB" id="A0A559JWU3"/>
<dbReference type="PANTHER" id="PTHR30193">
    <property type="entry name" value="ABC TRANSPORTER PERMEASE PROTEIN"/>
    <property type="match status" value="1"/>
</dbReference>
<keyword evidence="5 7" id="KW-1133">Transmembrane helix</keyword>
<feature type="transmembrane region" description="Helical" evidence="7">
    <location>
        <begin position="71"/>
        <end position="97"/>
    </location>
</feature>
<evidence type="ECO:0000313" key="10">
    <source>
        <dbReference type="Proteomes" id="UP000316330"/>
    </source>
</evidence>
<dbReference type="Proteomes" id="UP000316330">
    <property type="component" value="Unassembled WGS sequence"/>
</dbReference>
<gene>
    <name evidence="9" type="ORF">FPZ45_01360</name>
</gene>
<comment type="similarity">
    <text evidence="7">Belongs to the binding-protein-dependent transport system permease family.</text>
</comment>
<feature type="transmembrane region" description="Helical" evidence="7">
    <location>
        <begin position="12"/>
        <end position="41"/>
    </location>
</feature>
<evidence type="ECO:0000256" key="4">
    <source>
        <dbReference type="ARBA" id="ARBA00022692"/>
    </source>
</evidence>
<keyword evidence="2 7" id="KW-0813">Transport</keyword>
<accession>A0A559JWU3</accession>
<evidence type="ECO:0000256" key="7">
    <source>
        <dbReference type="RuleBase" id="RU363032"/>
    </source>
</evidence>
<evidence type="ECO:0000313" key="9">
    <source>
        <dbReference type="EMBL" id="TVY04270.1"/>
    </source>
</evidence>
<dbReference type="GO" id="GO:0055085">
    <property type="term" value="P:transmembrane transport"/>
    <property type="evidence" value="ECO:0007669"/>
    <property type="project" value="InterPro"/>
</dbReference>
<keyword evidence="10" id="KW-1185">Reference proteome</keyword>
<dbReference type="Pfam" id="PF00528">
    <property type="entry name" value="BPD_transp_1"/>
    <property type="match status" value="1"/>
</dbReference>
<feature type="transmembrane region" description="Helical" evidence="7">
    <location>
        <begin position="156"/>
        <end position="179"/>
    </location>
</feature>
<dbReference type="InterPro" id="IPR035906">
    <property type="entry name" value="MetI-like_sf"/>
</dbReference>
<feature type="transmembrane region" description="Helical" evidence="7">
    <location>
        <begin position="268"/>
        <end position="287"/>
    </location>
</feature>
<feature type="transmembrane region" description="Helical" evidence="7">
    <location>
        <begin position="206"/>
        <end position="224"/>
    </location>
</feature>
<dbReference type="CDD" id="cd06261">
    <property type="entry name" value="TM_PBP2"/>
    <property type="match status" value="1"/>
</dbReference>
<feature type="transmembrane region" description="Helical" evidence="7">
    <location>
        <begin position="109"/>
        <end position="129"/>
    </location>
</feature>
<keyword evidence="3" id="KW-1003">Cell membrane</keyword>
<dbReference type="EMBL" id="VNJJ01000001">
    <property type="protein sequence ID" value="TVY04270.1"/>
    <property type="molecule type" value="Genomic_DNA"/>
</dbReference>
<dbReference type="InterPro" id="IPR000515">
    <property type="entry name" value="MetI-like"/>
</dbReference>
<feature type="domain" description="ABC transmembrane type-1" evidence="8">
    <location>
        <begin position="72"/>
        <end position="285"/>
    </location>
</feature>
<dbReference type="PANTHER" id="PTHR30193:SF41">
    <property type="entry name" value="DIACETYLCHITOBIOSE UPTAKE SYSTEM PERMEASE PROTEIN NGCF"/>
    <property type="match status" value="1"/>
</dbReference>
<keyword evidence="6 7" id="KW-0472">Membrane</keyword>
<keyword evidence="4 7" id="KW-0812">Transmembrane</keyword>
<dbReference type="OrthoDB" id="5174895at2"/>
<dbReference type="GO" id="GO:0005886">
    <property type="term" value="C:plasma membrane"/>
    <property type="evidence" value="ECO:0007669"/>
    <property type="project" value="UniProtKB-SubCell"/>
</dbReference>
<dbReference type="InterPro" id="IPR051393">
    <property type="entry name" value="ABC_transporter_permease"/>
</dbReference>
<protein>
    <submittedName>
        <fullName evidence="9">Sugar ABC transporter permease</fullName>
    </submittedName>
</protein>
<evidence type="ECO:0000259" key="8">
    <source>
        <dbReference type="PROSITE" id="PS50928"/>
    </source>
</evidence>
<evidence type="ECO:0000256" key="6">
    <source>
        <dbReference type="ARBA" id="ARBA00023136"/>
    </source>
</evidence>
<dbReference type="SUPFAM" id="SSF161098">
    <property type="entry name" value="MetI-like"/>
    <property type="match status" value="1"/>
</dbReference>
<evidence type="ECO:0000256" key="5">
    <source>
        <dbReference type="ARBA" id="ARBA00022989"/>
    </source>
</evidence>
<comment type="subcellular location">
    <subcellularLocation>
        <location evidence="1 7">Cell membrane</location>
        <topology evidence="1 7">Multi-pass membrane protein</topology>
    </subcellularLocation>
</comment>